<evidence type="ECO:0000313" key="3">
    <source>
        <dbReference type="Proteomes" id="UP000298061"/>
    </source>
</evidence>
<feature type="compositionally biased region" description="Gly residues" evidence="1">
    <location>
        <begin position="288"/>
        <end position="298"/>
    </location>
</feature>
<feature type="compositionally biased region" description="Acidic residues" evidence="1">
    <location>
        <begin position="299"/>
        <end position="310"/>
    </location>
</feature>
<dbReference type="AlphaFoldDB" id="A0A4Y9ZJT0"/>
<feature type="region of interest" description="Disordered" evidence="1">
    <location>
        <begin position="272"/>
        <end position="318"/>
    </location>
</feature>
<evidence type="ECO:0000313" key="2">
    <source>
        <dbReference type="EMBL" id="TFY75066.1"/>
    </source>
</evidence>
<proteinExistence type="predicted"/>
<gene>
    <name evidence="2" type="ORF">EWM64_g8946</name>
</gene>
<evidence type="ECO:0000256" key="1">
    <source>
        <dbReference type="SAM" id="MobiDB-lite"/>
    </source>
</evidence>
<sequence length="318" mass="35371">MSLTSTKILPNPISVKGKPAFWLVRGELRVLRPQWELTWEANAVAWVDEVAAKIKSHGHLWDLRTTAAVLKEYTLESIAQAIHTAFENYQQQYQLSRKPIAIQAARRSATRRNGRKKAKANLRASYRWTVPAMAGPEYDHAFTPGYQSTDDSVQGDVSALDPATEDEGATVIEEGVKVLQHVKASTGPFETHAPTYRLDETTPLLDEVDSNIAKKRGAANRYRGAPRDKPLPLVRKSKGKLMRIPRNMVNPVWLAEHKESDKPRFMAADGIVANDEEDQEEGEDGEGVGRGAGMGAGEEGQEDEGIEDMYLDPRLQDE</sequence>
<organism evidence="2 3">
    <name type="scientific">Hericium alpestre</name>
    <dbReference type="NCBI Taxonomy" id="135208"/>
    <lineage>
        <taxon>Eukaryota</taxon>
        <taxon>Fungi</taxon>
        <taxon>Dikarya</taxon>
        <taxon>Basidiomycota</taxon>
        <taxon>Agaricomycotina</taxon>
        <taxon>Agaricomycetes</taxon>
        <taxon>Russulales</taxon>
        <taxon>Hericiaceae</taxon>
        <taxon>Hericium</taxon>
    </lineage>
</organism>
<dbReference type="Proteomes" id="UP000298061">
    <property type="component" value="Unassembled WGS sequence"/>
</dbReference>
<name>A0A4Y9ZJT0_9AGAM</name>
<dbReference type="EMBL" id="SFCI01001735">
    <property type="protein sequence ID" value="TFY75066.1"/>
    <property type="molecule type" value="Genomic_DNA"/>
</dbReference>
<comment type="caution">
    <text evidence="2">The sequence shown here is derived from an EMBL/GenBank/DDBJ whole genome shotgun (WGS) entry which is preliminary data.</text>
</comment>
<accession>A0A4Y9ZJT0</accession>
<reference evidence="2 3" key="1">
    <citation type="submission" date="2019-02" db="EMBL/GenBank/DDBJ databases">
        <title>Genome sequencing of the rare red list fungi Hericium alpestre (H. flagellum).</title>
        <authorList>
            <person name="Buettner E."/>
            <person name="Kellner H."/>
        </authorList>
    </citation>
    <scope>NUCLEOTIDE SEQUENCE [LARGE SCALE GENOMIC DNA]</scope>
    <source>
        <strain evidence="2 3">DSM 108284</strain>
    </source>
</reference>
<feature type="compositionally biased region" description="Acidic residues" evidence="1">
    <location>
        <begin position="274"/>
        <end position="286"/>
    </location>
</feature>
<keyword evidence="3" id="KW-1185">Reference proteome</keyword>
<protein>
    <submittedName>
        <fullName evidence="2">Uncharacterized protein</fullName>
    </submittedName>
</protein>
<dbReference type="OrthoDB" id="2744586at2759"/>